<dbReference type="Gene3D" id="2.60.120.10">
    <property type="entry name" value="Jelly Rolls"/>
    <property type="match status" value="1"/>
</dbReference>
<reference evidence="3" key="1">
    <citation type="submission" date="2021-04" db="EMBL/GenBank/DDBJ databases">
        <title>Phylogenetic analysis of Acidobacteriaceae.</title>
        <authorList>
            <person name="Qiu L."/>
            <person name="Zhang Q."/>
        </authorList>
    </citation>
    <scope>NUCLEOTIDE SEQUENCE</scope>
    <source>
        <strain evidence="3">DSM 25168</strain>
    </source>
</reference>
<evidence type="ECO:0000313" key="4">
    <source>
        <dbReference type="Proteomes" id="UP001059380"/>
    </source>
</evidence>
<evidence type="ECO:0008006" key="5">
    <source>
        <dbReference type="Google" id="ProtNLM"/>
    </source>
</evidence>
<name>A0A9J7BRY7_9BACT</name>
<dbReference type="CDD" id="cd02208">
    <property type="entry name" value="cupin_RmlC-like"/>
    <property type="match status" value="1"/>
</dbReference>
<dbReference type="AlphaFoldDB" id="A0A9J7BRY7"/>
<protein>
    <recommendedName>
        <fullName evidence="5">Cupin type-1 domain-containing protein</fullName>
    </recommendedName>
</protein>
<evidence type="ECO:0000313" key="3">
    <source>
        <dbReference type="EMBL" id="UWZ83686.1"/>
    </source>
</evidence>
<evidence type="ECO:0000256" key="1">
    <source>
        <dbReference type="SAM" id="MobiDB-lite"/>
    </source>
</evidence>
<organism evidence="3 4">
    <name type="scientific">Occallatibacter riparius</name>
    <dbReference type="NCBI Taxonomy" id="1002689"/>
    <lineage>
        <taxon>Bacteria</taxon>
        <taxon>Pseudomonadati</taxon>
        <taxon>Acidobacteriota</taxon>
        <taxon>Terriglobia</taxon>
        <taxon>Terriglobales</taxon>
        <taxon>Acidobacteriaceae</taxon>
        <taxon>Occallatibacter</taxon>
    </lineage>
</organism>
<accession>A0A9J7BRY7</accession>
<feature type="compositionally biased region" description="Low complexity" evidence="1">
    <location>
        <begin position="105"/>
        <end position="120"/>
    </location>
</feature>
<keyword evidence="4" id="KW-1185">Reference proteome</keyword>
<evidence type="ECO:0000256" key="2">
    <source>
        <dbReference type="SAM" id="SignalP"/>
    </source>
</evidence>
<dbReference type="InterPro" id="IPR014710">
    <property type="entry name" value="RmlC-like_jellyroll"/>
</dbReference>
<dbReference type="Proteomes" id="UP001059380">
    <property type="component" value="Chromosome"/>
</dbReference>
<gene>
    <name evidence="3" type="ORF">MOP44_24350</name>
</gene>
<dbReference type="EMBL" id="CP093313">
    <property type="protein sequence ID" value="UWZ83686.1"/>
    <property type="molecule type" value="Genomic_DNA"/>
</dbReference>
<dbReference type="RefSeq" id="WP_260793041.1">
    <property type="nucleotide sequence ID" value="NZ_CP093313.1"/>
</dbReference>
<dbReference type="KEGG" id="orp:MOP44_24350"/>
<feature type="chain" id="PRO_5039953579" description="Cupin type-1 domain-containing protein" evidence="2">
    <location>
        <begin position="21"/>
        <end position="158"/>
    </location>
</feature>
<feature type="region of interest" description="Disordered" evidence="1">
    <location>
        <begin position="99"/>
        <end position="124"/>
    </location>
</feature>
<sequence>MSLKKLIPAAAILFTLGVSAQTMKLDHWTPAQLLERAQHLRQQAAQGDGSASETLEKYPHHYTMLAFRSHSGGGELHENYADLFYILDGNATVVTGGPLVDRHNSGPGEVRGSSVSSGSRQEVKGGDVVHIPAGMTHQMIVPEGSTVTYFVVKVQEKE</sequence>
<feature type="signal peptide" evidence="2">
    <location>
        <begin position="1"/>
        <end position="20"/>
    </location>
</feature>
<dbReference type="SUPFAM" id="SSF51182">
    <property type="entry name" value="RmlC-like cupins"/>
    <property type="match status" value="1"/>
</dbReference>
<dbReference type="InterPro" id="IPR011051">
    <property type="entry name" value="RmlC_Cupin_sf"/>
</dbReference>
<keyword evidence="2" id="KW-0732">Signal</keyword>
<proteinExistence type="predicted"/>